<evidence type="ECO:0000256" key="6">
    <source>
        <dbReference type="SAM" id="Phobius"/>
    </source>
</evidence>
<feature type="transmembrane region" description="Helical" evidence="6">
    <location>
        <begin position="330"/>
        <end position="353"/>
    </location>
</feature>
<keyword evidence="9" id="KW-1185">Reference proteome</keyword>
<feature type="transmembrane region" description="Helical" evidence="6">
    <location>
        <begin position="228"/>
        <end position="248"/>
    </location>
</feature>
<feature type="transmembrane region" description="Helical" evidence="6">
    <location>
        <begin position="420"/>
        <end position="438"/>
    </location>
</feature>
<evidence type="ECO:0000256" key="5">
    <source>
        <dbReference type="ARBA" id="ARBA00023136"/>
    </source>
</evidence>
<feature type="transmembrane region" description="Helical" evidence="6">
    <location>
        <begin position="161"/>
        <end position="183"/>
    </location>
</feature>
<evidence type="ECO:0000256" key="3">
    <source>
        <dbReference type="ARBA" id="ARBA00022692"/>
    </source>
</evidence>
<keyword evidence="3 6" id="KW-0812">Transmembrane</keyword>
<evidence type="ECO:0000313" key="9">
    <source>
        <dbReference type="Proteomes" id="UP001497600"/>
    </source>
</evidence>
<gene>
    <name evidence="8" type="primary">THI73</name>
    <name evidence="8" type="ORF">CAAN4_G11760</name>
</gene>
<dbReference type="PROSITE" id="PS50850">
    <property type="entry name" value="MFS"/>
    <property type="match status" value="1"/>
</dbReference>
<feature type="transmembrane region" description="Helical" evidence="6">
    <location>
        <begin position="360"/>
        <end position="380"/>
    </location>
</feature>
<keyword evidence="5 6" id="KW-0472">Membrane</keyword>
<feature type="transmembrane region" description="Helical" evidence="6">
    <location>
        <begin position="108"/>
        <end position="128"/>
    </location>
</feature>
<dbReference type="SUPFAM" id="SSF103473">
    <property type="entry name" value="MFS general substrate transporter"/>
    <property type="match status" value="1"/>
</dbReference>
<feature type="transmembrane region" description="Helical" evidence="6">
    <location>
        <begin position="386"/>
        <end position="408"/>
    </location>
</feature>
<sequence>MSKLNGSEVDVKSLSSSNPAILEIENGQVEVIGEFENENLDYIQRFDIDAHTEPVSDGSILKKVDRKFMVAMTITYTLQFLDKVVLNYAKVMGMTKDLHFKGNQFSALPTYFFVAYIFAEFVQGFYFIQKFPVAKVLAVNVFIWGVLSACCAATSNFAGMLVVRVLLGVSESSITPCLVLLTTNFYTRSEGAFRIGIWYSGLGLGQIFGGIISYLFQLVNASFEGWRIMFIVIGVLNMFAGIYVWFMIPSTPLTSNFLTAKEKYVLLVKLTDGKIGVNGTKFIWTQALELLFDIQAWLLLIICATISFSSNTISTFSATDIMSFGFTSKQAALLNMPSGVVSIASSLLSLYVIMKGTPRFLAIVLFMIPAVCGGALMSFLPKSSKGGLLVGIYMVNTVTAPLAICYSWAGANFAGSTKKIGSTAIFISIGFAIGNIVGPQSYRVADAPNYYPAKISMLITQCVSIGLAFLIWGIYFLRNKKRDREQKNMEISSEKEVEDVWNDLTDFQNRSFRYVY</sequence>
<dbReference type="InterPro" id="IPR020846">
    <property type="entry name" value="MFS_dom"/>
</dbReference>
<dbReference type="PANTHER" id="PTHR43791:SF40">
    <property type="entry name" value="THIAMINE PATHWAY TRANSPORTER THI73"/>
    <property type="match status" value="1"/>
</dbReference>
<dbReference type="EMBL" id="OZ004259">
    <property type="protein sequence ID" value="CAK7918109.1"/>
    <property type="molecule type" value="Genomic_DNA"/>
</dbReference>
<keyword evidence="2" id="KW-0813">Transport</keyword>
<dbReference type="PANTHER" id="PTHR43791">
    <property type="entry name" value="PERMEASE-RELATED"/>
    <property type="match status" value="1"/>
</dbReference>
<dbReference type="Gene3D" id="1.20.1250.20">
    <property type="entry name" value="MFS general substrate transporter like domains"/>
    <property type="match status" value="2"/>
</dbReference>
<feature type="domain" description="Major facilitator superfamily (MFS) profile" evidence="7">
    <location>
        <begin position="68"/>
        <end position="481"/>
    </location>
</feature>
<name>A0ABP0EHX1_9ASCO</name>
<keyword evidence="4 6" id="KW-1133">Transmembrane helix</keyword>
<dbReference type="InterPro" id="IPR036259">
    <property type="entry name" value="MFS_trans_sf"/>
</dbReference>
<dbReference type="InterPro" id="IPR011701">
    <property type="entry name" value="MFS"/>
</dbReference>
<evidence type="ECO:0000256" key="4">
    <source>
        <dbReference type="ARBA" id="ARBA00022989"/>
    </source>
</evidence>
<reference evidence="8 9" key="1">
    <citation type="submission" date="2024-01" db="EMBL/GenBank/DDBJ databases">
        <authorList>
            <consortium name="Genoscope - CEA"/>
            <person name="William W."/>
        </authorList>
    </citation>
    <scope>NUCLEOTIDE SEQUENCE [LARGE SCALE GENOMIC DNA]</scope>
    <source>
        <strain evidence="8 9">29B2s-10</strain>
    </source>
</reference>
<feature type="transmembrane region" description="Helical" evidence="6">
    <location>
        <begin position="137"/>
        <end position="155"/>
    </location>
</feature>
<comment type="subcellular location">
    <subcellularLocation>
        <location evidence="1">Membrane</location>
        <topology evidence="1">Multi-pass membrane protein</topology>
    </subcellularLocation>
</comment>
<dbReference type="Pfam" id="PF07690">
    <property type="entry name" value="MFS_1"/>
    <property type="match status" value="1"/>
</dbReference>
<evidence type="ECO:0000256" key="1">
    <source>
        <dbReference type="ARBA" id="ARBA00004141"/>
    </source>
</evidence>
<accession>A0ABP0EHX1</accession>
<dbReference type="Proteomes" id="UP001497600">
    <property type="component" value="Chromosome G"/>
</dbReference>
<evidence type="ECO:0000256" key="2">
    <source>
        <dbReference type="ARBA" id="ARBA00022448"/>
    </source>
</evidence>
<proteinExistence type="predicted"/>
<evidence type="ECO:0000313" key="8">
    <source>
        <dbReference type="EMBL" id="CAK7918109.1"/>
    </source>
</evidence>
<protein>
    <submittedName>
        <fullName evidence="8">Thiamine pathway transporter Thi73p</fullName>
    </submittedName>
</protein>
<evidence type="ECO:0000259" key="7">
    <source>
        <dbReference type="PROSITE" id="PS50850"/>
    </source>
</evidence>
<feature type="transmembrane region" description="Helical" evidence="6">
    <location>
        <begin position="458"/>
        <end position="477"/>
    </location>
</feature>
<organism evidence="8 9">
    <name type="scientific">[Candida] anglica</name>
    <dbReference type="NCBI Taxonomy" id="148631"/>
    <lineage>
        <taxon>Eukaryota</taxon>
        <taxon>Fungi</taxon>
        <taxon>Dikarya</taxon>
        <taxon>Ascomycota</taxon>
        <taxon>Saccharomycotina</taxon>
        <taxon>Pichiomycetes</taxon>
        <taxon>Debaryomycetaceae</taxon>
        <taxon>Kurtzmaniella</taxon>
    </lineage>
</organism>
<feature type="transmembrane region" description="Helical" evidence="6">
    <location>
        <begin position="195"/>
        <end position="216"/>
    </location>
</feature>